<feature type="transmembrane region" description="Helical" evidence="2">
    <location>
        <begin position="94"/>
        <end position="115"/>
    </location>
</feature>
<evidence type="ECO:0000313" key="3">
    <source>
        <dbReference type="EMBL" id="GMF16939.1"/>
    </source>
</evidence>
<accession>A0A9W6TNF7</accession>
<sequence>MANASSSASGCFTRSRPAQQTLSTKFKLGSLSSVVSVILFPTQDDSDGPVRSVDHATTDERFISPQRGRPVQPAAPAPMVLGKFIRHYLDRGPMVVVSCAIGAVAISLPLVVVPIRRSMGLPTDQYDGPIIPDYIKKSRGHLATPEPVAEE</sequence>
<reference evidence="3" key="1">
    <citation type="submission" date="2023-04" db="EMBL/GenBank/DDBJ databases">
        <title>Phytophthora lilii NBRC 32176.</title>
        <authorList>
            <person name="Ichikawa N."/>
            <person name="Sato H."/>
            <person name="Tonouchi N."/>
        </authorList>
    </citation>
    <scope>NUCLEOTIDE SEQUENCE</scope>
    <source>
        <strain evidence="3">NBRC 32176</strain>
    </source>
</reference>
<dbReference type="AlphaFoldDB" id="A0A9W6TNF7"/>
<gene>
    <name evidence="3" type="ORF">Plil01_000612000</name>
</gene>
<feature type="region of interest" description="Disordered" evidence="1">
    <location>
        <begin position="48"/>
        <end position="73"/>
    </location>
</feature>
<dbReference type="Proteomes" id="UP001165083">
    <property type="component" value="Unassembled WGS sequence"/>
</dbReference>
<keyword evidence="4" id="KW-1185">Reference proteome</keyword>
<keyword evidence="2" id="KW-0812">Transmembrane</keyword>
<dbReference type="OrthoDB" id="199366at2759"/>
<evidence type="ECO:0000256" key="2">
    <source>
        <dbReference type="SAM" id="Phobius"/>
    </source>
</evidence>
<comment type="caution">
    <text evidence="3">The sequence shown here is derived from an EMBL/GenBank/DDBJ whole genome shotgun (WGS) entry which is preliminary data.</text>
</comment>
<feature type="compositionally biased region" description="Basic and acidic residues" evidence="1">
    <location>
        <begin position="52"/>
        <end position="62"/>
    </location>
</feature>
<dbReference type="EMBL" id="BSXW01000264">
    <property type="protein sequence ID" value="GMF16939.1"/>
    <property type="molecule type" value="Genomic_DNA"/>
</dbReference>
<evidence type="ECO:0000256" key="1">
    <source>
        <dbReference type="SAM" id="MobiDB-lite"/>
    </source>
</evidence>
<organism evidence="3 4">
    <name type="scientific">Phytophthora lilii</name>
    <dbReference type="NCBI Taxonomy" id="2077276"/>
    <lineage>
        <taxon>Eukaryota</taxon>
        <taxon>Sar</taxon>
        <taxon>Stramenopiles</taxon>
        <taxon>Oomycota</taxon>
        <taxon>Peronosporomycetes</taxon>
        <taxon>Peronosporales</taxon>
        <taxon>Peronosporaceae</taxon>
        <taxon>Phytophthora</taxon>
    </lineage>
</organism>
<name>A0A9W6TNF7_9STRA</name>
<evidence type="ECO:0000313" key="4">
    <source>
        <dbReference type="Proteomes" id="UP001165083"/>
    </source>
</evidence>
<protein>
    <submittedName>
        <fullName evidence="3">Unnamed protein product</fullName>
    </submittedName>
</protein>
<keyword evidence="2" id="KW-1133">Transmembrane helix</keyword>
<keyword evidence="2" id="KW-0472">Membrane</keyword>
<proteinExistence type="predicted"/>